<comment type="caution">
    <text evidence="2">The sequence shown here is derived from an EMBL/GenBank/DDBJ whole genome shotgun (WGS) entry which is preliminary data.</text>
</comment>
<reference evidence="2 3" key="1">
    <citation type="submission" date="2024-10" db="EMBL/GenBank/DDBJ databases">
        <title>The Natural Products Discovery Center: Release of the First 8490 Sequenced Strains for Exploring Actinobacteria Biosynthetic Diversity.</title>
        <authorList>
            <person name="Kalkreuter E."/>
            <person name="Kautsar S.A."/>
            <person name="Yang D."/>
            <person name="Bader C.D."/>
            <person name="Teijaro C.N."/>
            <person name="Fluegel L."/>
            <person name="Davis C.M."/>
            <person name="Simpson J.R."/>
            <person name="Lauterbach L."/>
            <person name="Steele A.D."/>
            <person name="Gui C."/>
            <person name="Meng S."/>
            <person name="Li G."/>
            <person name="Viehrig K."/>
            <person name="Ye F."/>
            <person name="Su P."/>
            <person name="Kiefer A.F."/>
            <person name="Nichols A."/>
            <person name="Cepeda A.J."/>
            <person name="Yan W."/>
            <person name="Fan B."/>
            <person name="Jiang Y."/>
            <person name="Adhikari A."/>
            <person name="Zheng C.-J."/>
            <person name="Schuster L."/>
            <person name="Cowan T.M."/>
            <person name="Smanski M.J."/>
            <person name="Chevrette M.G."/>
            <person name="De Carvalho L.P.S."/>
            <person name="Shen B."/>
        </authorList>
    </citation>
    <scope>NUCLEOTIDE SEQUENCE [LARGE SCALE GENOMIC DNA]</scope>
    <source>
        <strain evidence="2 3">NPDC049503</strain>
    </source>
</reference>
<dbReference type="Proteomes" id="UP001612928">
    <property type="component" value="Unassembled WGS sequence"/>
</dbReference>
<keyword evidence="3" id="KW-1185">Reference proteome</keyword>
<dbReference type="Gene3D" id="3.30.720.110">
    <property type="match status" value="1"/>
</dbReference>
<proteinExistence type="predicted"/>
<dbReference type="RefSeq" id="WP_101789616.1">
    <property type="nucleotide sequence ID" value="NZ_JBITMB010000005.1"/>
</dbReference>
<dbReference type="InterPro" id="IPR028973">
    <property type="entry name" value="PhnB-like"/>
</dbReference>
<evidence type="ECO:0000313" key="2">
    <source>
        <dbReference type="EMBL" id="MFI7442884.1"/>
    </source>
</evidence>
<dbReference type="SUPFAM" id="SSF54593">
    <property type="entry name" value="Glyoxalase/Bleomycin resistance protein/Dihydroxybiphenyl dioxygenase"/>
    <property type="match status" value="1"/>
</dbReference>
<gene>
    <name evidence="2" type="ORF">ACIBP5_23190</name>
</gene>
<evidence type="ECO:0000259" key="1">
    <source>
        <dbReference type="Pfam" id="PF06983"/>
    </source>
</evidence>
<dbReference type="InterPro" id="IPR027259">
    <property type="entry name" value="MTase_demethylubiq_bac"/>
</dbReference>
<accession>A0ABW8A7Y4</accession>
<dbReference type="PIRSF" id="PIRSF021700">
    <property type="entry name" value="3_dmu_93_MTrfase"/>
    <property type="match status" value="1"/>
</dbReference>
<dbReference type="PIRSF" id="PIRSF500687">
    <property type="entry name" value="MTase_demethylubiq_bact"/>
    <property type="match status" value="1"/>
</dbReference>
<organism evidence="2 3">
    <name type="scientific">Nonomuraea indica</name>
    <dbReference type="NCBI Taxonomy" id="1581193"/>
    <lineage>
        <taxon>Bacteria</taxon>
        <taxon>Bacillati</taxon>
        <taxon>Actinomycetota</taxon>
        <taxon>Actinomycetes</taxon>
        <taxon>Streptosporangiales</taxon>
        <taxon>Streptosporangiaceae</taxon>
        <taxon>Nonomuraea</taxon>
    </lineage>
</organism>
<feature type="domain" description="PhnB-like" evidence="1">
    <location>
        <begin position="3"/>
        <end position="128"/>
    </location>
</feature>
<protein>
    <submittedName>
        <fullName evidence="2">VOC family protein</fullName>
    </submittedName>
</protein>
<evidence type="ECO:0000313" key="3">
    <source>
        <dbReference type="Proteomes" id="UP001612928"/>
    </source>
</evidence>
<name>A0ABW8A7Y4_9ACTN</name>
<dbReference type="InterPro" id="IPR009725">
    <property type="entry name" value="3_dmu_93_MTrfase"/>
</dbReference>
<sequence>MTQKIMTFLMFQGQAEEAMTFYTSLFDDAEIVSVTRYGPGQPGAEGTVQHAVFTLAGQPYMAIDSNVRHDFTFTPAISLYVTCASEAEIERLYAALSEKGATMMPLDSYGFSSRFAWVSDRFGVSWQLNLP</sequence>
<dbReference type="InterPro" id="IPR029068">
    <property type="entry name" value="Glyas_Bleomycin-R_OHBP_Dase"/>
</dbReference>
<dbReference type="EMBL" id="JBITMB010000005">
    <property type="protein sequence ID" value="MFI7442884.1"/>
    <property type="molecule type" value="Genomic_DNA"/>
</dbReference>
<dbReference type="Pfam" id="PF06983">
    <property type="entry name" value="3-dmu-9_3-mt"/>
    <property type="match status" value="1"/>
</dbReference>
<dbReference type="PANTHER" id="PTHR33990:SF4">
    <property type="entry name" value="PHNB-LIKE DOMAIN-CONTAINING PROTEIN"/>
    <property type="match status" value="1"/>
</dbReference>
<dbReference type="CDD" id="cd06588">
    <property type="entry name" value="PhnB_like"/>
    <property type="match status" value="1"/>
</dbReference>
<dbReference type="Gene3D" id="3.30.720.100">
    <property type="match status" value="1"/>
</dbReference>
<dbReference type="PANTHER" id="PTHR33990">
    <property type="entry name" value="PROTEIN YJDN-RELATED"/>
    <property type="match status" value="1"/>
</dbReference>